<dbReference type="InterPro" id="IPR036388">
    <property type="entry name" value="WH-like_DNA-bd_sf"/>
</dbReference>
<organism evidence="2 3">
    <name type="scientific">Terrabacter tumescens</name>
    <dbReference type="NCBI Taxonomy" id="60443"/>
    <lineage>
        <taxon>Bacteria</taxon>
        <taxon>Bacillati</taxon>
        <taxon>Actinomycetota</taxon>
        <taxon>Actinomycetes</taxon>
        <taxon>Micrococcales</taxon>
        <taxon>Intrasporangiaceae</taxon>
        <taxon>Terrabacter</taxon>
    </lineage>
</organism>
<evidence type="ECO:0000313" key="3">
    <source>
        <dbReference type="Proteomes" id="UP000623461"/>
    </source>
</evidence>
<proteinExistence type="predicted"/>
<evidence type="ECO:0008006" key="4">
    <source>
        <dbReference type="Google" id="ProtNLM"/>
    </source>
</evidence>
<dbReference type="InterPro" id="IPR036390">
    <property type="entry name" value="WH_DNA-bd_sf"/>
</dbReference>
<accession>A0ABQ2HXH0</accession>
<feature type="region of interest" description="Disordered" evidence="1">
    <location>
        <begin position="129"/>
        <end position="148"/>
    </location>
</feature>
<comment type="caution">
    <text evidence="2">The sequence shown here is derived from an EMBL/GenBank/DDBJ whole genome shotgun (WGS) entry which is preliminary data.</text>
</comment>
<dbReference type="SUPFAM" id="SSF46785">
    <property type="entry name" value="Winged helix' DNA-binding domain"/>
    <property type="match status" value="1"/>
</dbReference>
<reference evidence="3" key="1">
    <citation type="journal article" date="2019" name="Int. J. Syst. Evol. Microbiol.">
        <title>The Global Catalogue of Microorganisms (GCM) 10K type strain sequencing project: providing services to taxonomists for standard genome sequencing and annotation.</title>
        <authorList>
            <consortium name="The Broad Institute Genomics Platform"/>
            <consortium name="The Broad Institute Genome Sequencing Center for Infectious Disease"/>
            <person name="Wu L."/>
            <person name="Ma J."/>
        </authorList>
    </citation>
    <scope>NUCLEOTIDE SEQUENCE [LARGE SCALE GENOMIC DNA]</scope>
    <source>
        <strain evidence="3">JCM 1365</strain>
    </source>
</reference>
<keyword evidence="3" id="KW-1185">Reference proteome</keyword>
<sequence>MPLPELATARRRVLAAVADREVAGGATTVGDLAADLGGHPNSTRAHLGRLVAEGLLERVPQVAGTRGRPAHGHRLTPRGRLVLEAVQVAEPVATDELVAAMAEHLSTTPDAEIHARAIGRLWASQLAHGPASRPARGAPSAPAGAPSPVERVTTLLRTAGFSPERDPSGDVALRTCPVLASARAHPGVVCTMHEEMLRAALDDAGTTDVEVELAPFAREGACLVHLRRR</sequence>
<evidence type="ECO:0000313" key="2">
    <source>
        <dbReference type="EMBL" id="GGM94518.1"/>
    </source>
</evidence>
<name>A0ABQ2HXH0_9MICO</name>
<dbReference type="EMBL" id="BMNZ01000003">
    <property type="protein sequence ID" value="GGM94518.1"/>
    <property type="molecule type" value="Genomic_DNA"/>
</dbReference>
<evidence type="ECO:0000256" key="1">
    <source>
        <dbReference type="SAM" id="MobiDB-lite"/>
    </source>
</evidence>
<protein>
    <recommendedName>
        <fullName evidence="4">Transcriptional regulator</fullName>
    </recommendedName>
</protein>
<gene>
    <name evidence="2" type="ORF">GCM10009721_21030</name>
</gene>
<dbReference type="Proteomes" id="UP000623461">
    <property type="component" value="Unassembled WGS sequence"/>
</dbReference>
<dbReference type="Gene3D" id="1.10.10.10">
    <property type="entry name" value="Winged helix-like DNA-binding domain superfamily/Winged helix DNA-binding domain"/>
    <property type="match status" value="1"/>
</dbReference>